<dbReference type="InterPro" id="IPR004090">
    <property type="entry name" value="Chemotax_Me-accpt_rcpt"/>
</dbReference>
<organism evidence="6 7">
    <name type="scientific">Rhodovulum visakhapatnamense</name>
    <dbReference type="NCBI Taxonomy" id="364297"/>
    <lineage>
        <taxon>Bacteria</taxon>
        <taxon>Pseudomonadati</taxon>
        <taxon>Pseudomonadota</taxon>
        <taxon>Alphaproteobacteria</taxon>
        <taxon>Rhodobacterales</taxon>
        <taxon>Paracoccaceae</taxon>
        <taxon>Rhodovulum</taxon>
    </lineage>
</organism>
<evidence type="ECO:0000256" key="1">
    <source>
        <dbReference type="ARBA" id="ARBA00023224"/>
    </source>
</evidence>
<dbReference type="GO" id="GO:0007165">
    <property type="term" value="P:signal transduction"/>
    <property type="evidence" value="ECO:0007669"/>
    <property type="project" value="UniProtKB-KW"/>
</dbReference>
<dbReference type="InterPro" id="IPR004089">
    <property type="entry name" value="MCPsignal_dom"/>
</dbReference>
<dbReference type="GO" id="GO:0019825">
    <property type="term" value="F:oxygen binding"/>
    <property type="evidence" value="ECO:0007669"/>
    <property type="project" value="InterPro"/>
</dbReference>
<proteinExistence type="inferred from homology"/>
<keyword evidence="1 3" id="KW-0807">Transducer</keyword>
<dbReference type="Pfam" id="PF00015">
    <property type="entry name" value="MCPsignal"/>
    <property type="match status" value="1"/>
</dbReference>
<dbReference type="EMBL" id="JAESIL010000160">
    <property type="protein sequence ID" value="MBL3580520.1"/>
    <property type="molecule type" value="Genomic_DNA"/>
</dbReference>
<keyword evidence="8" id="KW-1185">Reference proteome</keyword>
<dbReference type="CDD" id="cd01068">
    <property type="entry name" value="globin_sensor"/>
    <property type="match status" value="1"/>
</dbReference>
<comment type="similarity">
    <text evidence="2">Belongs to the methyl-accepting chemotaxis (MCP) protein family.</text>
</comment>
<sequence>MAEKKRQPARLWAYGLQGQTRERVAEVGKILLPHLDAVLASFYEDIANTPDWDAYFTTEALRAHARKKQKEHWILMFSSNFSQTYFESAEKIGRVHHRIGLPISHYTAAYARVGLALQGLIMAEVRRKSFLGRGDPTPYMDALSRVLMLDTEVANSGFFAAQAEEYEARLSTLGRNFEDDIGRITDVLSTSMRRLDDAAGTMNTEISRARQGADSLSDNASRIATSAQSVASAIDELSASITSITQDVNNAASASANAMEEAEASSEQVESLQSAAEEIGEVVNLIAEIAKQTNLLAVNATVEASRAGDAGKGFAVVAFEVKALAERISQATSSINDRIKRIQSETQLMGTRMTGISDCVSRVRSFSDSIRVAVAEQTQAAQHISQHAESTASSTTDMAQMIHDVSHRVERSGDTSMALKDAVGTVSGEAGTLSDKVRSFLVALRAA</sequence>
<dbReference type="Proteomes" id="UP000295484">
    <property type="component" value="Unassembled WGS sequence"/>
</dbReference>
<gene>
    <name evidence="6" type="ORF">EV657_107170</name>
    <name evidence="5" type="ORF">JMJ92_20630</name>
</gene>
<reference evidence="8" key="2">
    <citation type="submission" date="2021-01" db="EMBL/GenBank/DDBJ databases">
        <title>Draft genomes of Rhodovulum sulfidophilum.</title>
        <authorList>
            <person name="Guzman M.S."/>
        </authorList>
    </citation>
    <scope>NUCLEOTIDE SEQUENCE [LARGE SCALE GENOMIC DNA]</scope>
    <source>
        <strain evidence="8">AB19</strain>
    </source>
</reference>
<protein>
    <submittedName>
        <fullName evidence="5">Globin-coupled sensor protein</fullName>
    </submittedName>
    <submittedName>
        <fullName evidence="6">Methyl-accepting chemotaxis protein</fullName>
    </submittedName>
</protein>
<reference evidence="6 7" key="1">
    <citation type="submission" date="2019-03" db="EMBL/GenBank/DDBJ databases">
        <title>Genomic Encyclopedia of Type Strains, Phase IV (KMG-IV): sequencing the most valuable type-strain genomes for metagenomic binning, comparative biology and taxonomic classification.</title>
        <authorList>
            <person name="Goeker M."/>
        </authorList>
    </citation>
    <scope>NUCLEOTIDE SEQUENCE [LARGE SCALE GENOMIC DNA]</scope>
    <source>
        <strain evidence="6 7">JA181</strain>
    </source>
</reference>
<evidence type="ECO:0000256" key="3">
    <source>
        <dbReference type="PROSITE-ProRule" id="PRU00284"/>
    </source>
</evidence>
<evidence type="ECO:0000313" key="8">
    <source>
        <dbReference type="Proteomes" id="UP000635853"/>
    </source>
</evidence>
<dbReference type="SMART" id="SM00283">
    <property type="entry name" value="MA"/>
    <property type="match status" value="1"/>
</dbReference>
<dbReference type="GO" id="GO:0006935">
    <property type="term" value="P:chemotaxis"/>
    <property type="evidence" value="ECO:0007669"/>
    <property type="project" value="InterPro"/>
</dbReference>
<dbReference type="GO" id="GO:0016020">
    <property type="term" value="C:membrane"/>
    <property type="evidence" value="ECO:0007669"/>
    <property type="project" value="InterPro"/>
</dbReference>
<accession>A0A4R8FUM3</accession>
<dbReference type="Proteomes" id="UP000635853">
    <property type="component" value="Unassembled WGS sequence"/>
</dbReference>
<dbReference type="EMBL" id="SOEB01000007">
    <property type="protein sequence ID" value="TDX30199.1"/>
    <property type="molecule type" value="Genomic_DNA"/>
</dbReference>
<dbReference type="Pfam" id="PF11563">
    <property type="entry name" value="Protoglobin"/>
    <property type="match status" value="1"/>
</dbReference>
<evidence type="ECO:0000256" key="2">
    <source>
        <dbReference type="ARBA" id="ARBA00029447"/>
    </source>
</evidence>
<comment type="caution">
    <text evidence="6">The sequence shown here is derived from an EMBL/GenBank/DDBJ whole genome shotgun (WGS) entry which is preliminary data.</text>
</comment>
<dbReference type="Gene3D" id="1.10.287.950">
    <property type="entry name" value="Methyl-accepting chemotaxis protein"/>
    <property type="match status" value="1"/>
</dbReference>
<dbReference type="SUPFAM" id="SSF46458">
    <property type="entry name" value="Globin-like"/>
    <property type="match status" value="1"/>
</dbReference>
<name>A0A4R8FUM3_9RHOB</name>
<evidence type="ECO:0000259" key="4">
    <source>
        <dbReference type="PROSITE" id="PS50111"/>
    </source>
</evidence>
<dbReference type="InterPro" id="IPR044398">
    <property type="entry name" value="Globin-sensor_dom"/>
</dbReference>
<dbReference type="InterPro" id="IPR039379">
    <property type="entry name" value="Protoglobin_sensor_dom"/>
</dbReference>
<dbReference type="AlphaFoldDB" id="A0A4R8FUM3"/>
<feature type="domain" description="Methyl-accepting transducer" evidence="4">
    <location>
        <begin position="198"/>
        <end position="413"/>
    </location>
</feature>
<evidence type="ECO:0000313" key="6">
    <source>
        <dbReference type="EMBL" id="TDX30199.1"/>
    </source>
</evidence>
<dbReference type="RefSeq" id="WP_075785754.1">
    <property type="nucleotide sequence ID" value="NZ_JAESIL010000160.1"/>
</dbReference>
<dbReference type="InterPro" id="IPR012292">
    <property type="entry name" value="Globin/Proto"/>
</dbReference>
<dbReference type="SUPFAM" id="SSF58104">
    <property type="entry name" value="Methyl-accepting chemotaxis protein (MCP) signaling domain"/>
    <property type="match status" value="1"/>
</dbReference>
<reference evidence="5" key="3">
    <citation type="submission" date="2021-01" db="EMBL/GenBank/DDBJ databases">
        <authorList>
            <person name="Guzman M.S."/>
        </authorList>
    </citation>
    <scope>NUCLEOTIDE SEQUENCE</scope>
    <source>
        <strain evidence="5">AB19</strain>
    </source>
</reference>
<dbReference type="GO" id="GO:0004888">
    <property type="term" value="F:transmembrane signaling receptor activity"/>
    <property type="evidence" value="ECO:0007669"/>
    <property type="project" value="InterPro"/>
</dbReference>
<dbReference type="PRINTS" id="PR00260">
    <property type="entry name" value="CHEMTRNSDUCR"/>
</dbReference>
<dbReference type="PANTHER" id="PTHR32089">
    <property type="entry name" value="METHYL-ACCEPTING CHEMOTAXIS PROTEIN MCPB"/>
    <property type="match status" value="1"/>
</dbReference>
<evidence type="ECO:0000313" key="5">
    <source>
        <dbReference type="EMBL" id="MBL3580520.1"/>
    </source>
</evidence>
<dbReference type="PANTHER" id="PTHR32089:SF112">
    <property type="entry name" value="LYSOZYME-LIKE PROTEIN-RELATED"/>
    <property type="match status" value="1"/>
</dbReference>
<dbReference type="InterPro" id="IPR009050">
    <property type="entry name" value="Globin-like_sf"/>
</dbReference>
<evidence type="ECO:0000313" key="7">
    <source>
        <dbReference type="Proteomes" id="UP000295484"/>
    </source>
</evidence>
<dbReference type="Gene3D" id="1.10.490.10">
    <property type="entry name" value="Globins"/>
    <property type="match status" value="1"/>
</dbReference>
<dbReference type="PROSITE" id="PS50111">
    <property type="entry name" value="CHEMOTAXIS_TRANSDUC_2"/>
    <property type="match status" value="1"/>
</dbReference>
<dbReference type="GO" id="GO:0020037">
    <property type="term" value="F:heme binding"/>
    <property type="evidence" value="ECO:0007669"/>
    <property type="project" value="InterPro"/>
</dbReference>